<evidence type="ECO:0000313" key="1">
    <source>
        <dbReference type="EMBL" id="NUY99073.1"/>
    </source>
</evidence>
<reference evidence="1 2" key="1">
    <citation type="submission" date="2020-05" db="EMBL/GenBank/DDBJ databases">
        <title>Whole Genome Sequences of Enterobacteriales Associated with the International Space Station.</title>
        <authorList>
            <person name="Bharadwaj A."/>
            <person name="Daudu R."/>
            <person name="Singh N."/>
            <person name="Wood J."/>
            <person name="Debieu M."/>
            <person name="Mason C."/>
            <person name="Wang C."/>
            <person name="Venkateswaran K."/>
        </authorList>
    </citation>
    <scope>NUCLEOTIDE SEQUENCE [LARGE SCALE GENOMIC DNA]</scope>
    <source>
        <strain evidence="1 2">IF5SW-B1</strain>
    </source>
</reference>
<keyword evidence="1" id="KW-0547">Nucleotide-binding</keyword>
<protein>
    <submittedName>
        <fullName evidence="1">ATP-binding protein</fullName>
    </submittedName>
</protein>
<dbReference type="GeneID" id="57347818"/>
<proteinExistence type="predicted"/>
<organism evidence="1 2">
    <name type="scientific">Pantoea brenneri</name>
    <dbReference type="NCBI Taxonomy" id="472694"/>
    <lineage>
        <taxon>Bacteria</taxon>
        <taxon>Pseudomonadati</taxon>
        <taxon>Pseudomonadota</taxon>
        <taxon>Gammaproteobacteria</taxon>
        <taxon>Enterobacterales</taxon>
        <taxon>Erwiniaceae</taxon>
        <taxon>Pantoea</taxon>
    </lineage>
</organism>
<comment type="caution">
    <text evidence="1">The sequence shown here is derived from an EMBL/GenBank/DDBJ whole genome shotgun (WGS) entry which is preliminary data.</text>
</comment>
<dbReference type="EMBL" id="JABWPM010000041">
    <property type="protein sequence ID" value="NUY99073.1"/>
    <property type="molecule type" value="Genomic_DNA"/>
</dbReference>
<sequence length="213" mass="24653">MNRLQRYIETKTSHILNALETDRAGGSKIVYLSGKVGKTTILNEIKSKANKKIYSMESSMEHTHIFDSTRVFYYRLTKEIDSDNERLIEAIIVEVGDSDDDIEWLINVANKMEVNLLIASSKSIESFKSIIGKKRVKCFSLKTVNEKNRVKGKTTLPVEDDKNLTELFRRLIDSEEGMKFSYILLNKMGKWILEAKKQYEKKHTKCSESNHKH</sequence>
<dbReference type="GO" id="GO:0005524">
    <property type="term" value="F:ATP binding"/>
    <property type="evidence" value="ECO:0007669"/>
    <property type="project" value="UniProtKB-KW"/>
</dbReference>
<keyword evidence="1" id="KW-0067">ATP-binding</keyword>
<name>A0A7Y6NID8_9GAMM</name>
<gene>
    <name evidence="1" type="ORF">HU668_21785</name>
</gene>
<accession>A0A7Y6NID8</accession>
<dbReference type="Proteomes" id="UP000566985">
    <property type="component" value="Unassembled WGS sequence"/>
</dbReference>
<evidence type="ECO:0000313" key="2">
    <source>
        <dbReference type="Proteomes" id="UP000566985"/>
    </source>
</evidence>
<dbReference type="AlphaFoldDB" id="A0A7Y6NID8"/>
<dbReference type="RefSeq" id="WP_069729767.1">
    <property type="nucleotide sequence ID" value="NZ_JABWPE010000041.1"/>
</dbReference>